<gene>
    <name evidence="1" type="ORF">SCAR479_00832</name>
</gene>
<proteinExistence type="predicted"/>
<comment type="caution">
    <text evidence="1">The sequence shown here is derived from an EMBL/GenBank/DDBJ whole genome shotgun (WGS) entry which is preliminary data.</text>
</comment>
<organism evidence="1 2">
    <name type="scientific">Seiridium cardinale</name>
    <dbReference type="NCBI Taxonomy" id="138064"/>
    <lineage>
        <taxon>Eukaryota</taxon>
        <taxon>Fungi</taxon>
        <taxon>Dikarya</taxon>
        <taxon>Ascomycota</taxon>
        <taxon>Pezizomycotina</taxon>
        <taxon>Sordariomycetes</taxon>
        <taxon>Xylariomycetidae</taxon>
        <taxon>Amphisphaeriales</taxon>
        <taxon>Sporocadaceae</taxon>
        <taxon>Seiridium</taxon>
    </lineage>
</organism>
<keyword evidence="2" id="KW-1185">Reference proteome</keyword>
<accession>A0ABR2Y737</accession>
<sequence>MNRASASRAPSSVVGLPLLKEMFDQVVGESHELPDDVTVLTRLTWGLALLTAAMLPVTVDDELRIEKPVSSLFQTVFQVKVRDPGFPLSMNPLFALENVILFLSMWLAGGLSVIPSLKPLPSPSKSMESQRLKPLLQE</sequence>
<dbReference type="Proteomes" id="UP001465668">
    <property type="component" value="Unassembled WGS sequence"/>
</dbReference>
<protein>
    <submittedName>
        <fullName evidence="1">Uncharacterized protein</fullName>
    </submittedName>
</protein>
<dbReference type="EMBL" id="JARVKM010000002">
    <property type="protein sequence ID" value="KAK9782489.1"/>
    <property type="molecule type" value="Genomic_DNA"/>
</dbReference>
<reference evidence="1 2" key="1">
    <citation type="submission" date="2024-02" db="EMBL/GenBank/DDBJ databases">
        <title>First draft genome assembly of two strains of Seiridium cardinale.</title>
        <authorList>
            <person name="Emiliani G."/>
            <person name="Scali E."/>
        </authorList>
    </citation>
    <scope>NUCLEOTIDE SEQUENCE [LARGE SCALE GENOMIC DNA]</scope>
    <source>
        <strain evidence="1 2">BM-138-000479</strain>
    </source>
</reference>
<name>A0ABR2Y737_9PEZI</name>
<evidence type="ECO:0000313" key="2">
    <source>
        <dbReference type="Proteomes" id="UP001465668"/>
    </source>
</evidence>
<evidence type="ECO:0000313" key="1">
    <source>
        <dbReference type="EMBL" id="KAK9782489.1"/>
    </source>
</evidence>